<evidence type="ECO:0000256" key="2">
    <source>
        <dbReference type="SAM" id="SignalP"/>
    </source>
</evidence>
<dbReference type="AlphaFoldDB" id="A0A976IEN5"/>
<accession>A0A976IEN5</accession>
<sequence>MESAVFQHMRCILCIVSINWQLIQATIPNVRDILWGQWDYLASIRLQETLPPQSIQQEKSLDEIISSIKTRYQKMDSRQQAALRTFMEGLLSSQPTMTNMNNPDVVRTRGRPKG</sequence>
<evidence type="ECO:0000313" key="4">
    <source>
        <dbReference type="Proteomes" id="UP000294530"/>
    </source>
</evidence>
<dbReference type="EMBL" id="SHOA02000016">
    <property type="protein sequence ID" value="TDH69031.1"/>
    <property type="molecule type" value="Genomic_DNA"/>
</dbReference>
<protein>
    <submittedName>
        <fullName evidence="3">Uncharacterized protein</fullName>
    </submittedName>
</protein>
<feature type="chain" id="PRO_5037446746" evidence="2">
    <location>
        <begin position="26"/>
        <end position="114"/>
    </location>
</feature>
<proteinExistence type="predicted"/>
<dbReference type="Proteomes" id="UP000294530">
    <property type="component" value="Unassembled WGS sequence"/>
</dbReference>
<gene>
    <name evidence="3" type="ORF">CCR75_004753</name>
</gene>
<evidence type="ECO:0000313" key="3">
    <source>
        <dbReference type="EMBL" id="TDH69031.1"/>
    </source>
</evidence>
<keyword evidence="4" id="KW-1185">Reference proteome</keyword>
<dbReference type="KEGG" id="blac:94348510"/>
<reference evidence="3 4" key="1">
    <citation type="journal article" date="2021" name="Genome Biol.">
        <title>AFLAP: assembly-free linkage analysis pipeline using k-mers from genome sequencing data.</title>
        <authorList>
            <person name="Fletcher K."/>
            <person name="Zhang L."/>
            <person name="Gil J."/>
            <person name="Han R."/>
            <person name="Cavanaugh K."/>
            <person name="Michelmore R."/>
        </authorList>
    </citation>
    <scope>NUCLEOTIDE SEQUENCE [LARGE SCALE GENOMIC DNA]</scope>
    <source>
        <strain evidence="3 4">SF5</strain>
    </source>
</reference>
<comment type="caution">
    <text evidence="3">The sequence shown here is derived from an EMBL/GenBank/DDBJ whole genome shotgun (WGS) entry which is preliminary data.</text>
</comment>
<keyword evidence="2" id="KW-0732">Signal</keyword>
<feature type="region of interest" description="Disordered" evidence="1">
    <location>
        <begin position="93"/>
        <end position="114"/>
    </location>
</feature>
<organism evidence="3 4">
    <name type="scientific">Bremia lactucae</name>
    <name type="common">Lettuce downy mildew</name>
    <dbReference type="NCBI Taxonomy" id="4779"/>
    <lineage>
        <taxon>Eukaryota</taxon>
        <taxon>Sar</taxon>
        <taxon>Stramenopiles</taxon>
        <taxon>Oomycota</taxon>
        <taxon>Peronosporomycetes</taxon>
        <taxon>Peronosporales</taxon>
        <taxon>Peronosporaceae</taxon>
        <taxon>Bremia</taxon>
    </lineage>
</organism>
<dbReference type="RefSeq" id="XP_067818530.1">
    <property type="nucleotide sequence ID" value="XM_067962839.1"/>
</dbReference>
<dbReference type="GeneID" id="94348510"/>
<evidence type="ECO:0000256" key="1">
    <source>
        <dbReference type="SAM" id="MobiDB-lite"/>
    </source>
</evidence>
<feature type="compositionally biased region" description="Polar residues" evidence="1">
    <location>
        <begin position="93"/>
        <end position="102"/>
    </location>
</feature>
<name>A0A976IEN5_BRELC</name>
<feature type="signal peptide" evidence="2">
    <location>
        <begin position="1"/>
        <end position="25"/>
    </location>
</feature>